<evidence type="ECO:0000313" key="2">
    <source>
        <dbReference type="Proteomes" id="UP000586093"/>
    </source>
</evidence>
<name>A0A839HJ62_9BURK</name>
<accession>A0A839HJ62</accession>
<reference evidence="1 2" key="1">
    <citation type="submission" date="2020-08" db="EMBL/GenBank/DDBJ databases">
        <title>Aquariorum lacteus gen. nov., sp. nov., a new member of the family Comamonadaceae, isolated from freshwater aquarium.</title>
        <authorList>
            <person name="Chun S.-J."/>
        </authorList>
    </citation>
    <scope>NUCLEOTIDE SEQUENCE [LARGE SCALE GENOMIC DNA]</scope>
    <source>
        <strain evidence="1 2">SJAQ100</strain>
    </source>
</reference>
<dbReference type="Proteomes" id="UP000586093">
    <property type="component" value="Unassembled WGS sequence"/>
</dbReference>
<dbReference type="Pfam" id="PF07394">
    <property type="entry name" value="DUF1501"/>
    <property type="match status" value="1"/>
</dbReference>
<sequence>MSRSLLITYLGGGLDAHHLISPRRGTNRTTYTSVRGTLALADNPSQALSEDWMLHPAMSNLRALYAEGRVAIVMNTGTLAVPTTRAQYDARSVPLPRALQSHNDQTRIWQLGDATDLMGMSGWIGRMIAALPSSLRGGSFSQITSMAGPQPGFTAPGIRALGLGPTGVLVRQPNIPAKVIQMMEGVMGRAGSFGHPLANEFAAAQLRANQSSAVVRNALAMVTDTTPYPGLPELQTVARLFKSDAYSGRPRSVHFSTQGNYDTHADMMSTLDKNLKTLDQGIGSFWSSAKALGIENDVSMLIHSEFGRSLVPNGSGTDHGWGGHALLIGPVIGGLHGKSPDLRLNGPDMVESRGILLPSTPTEHLLAEVARWMGVPAASMGTVFPNLGSFPTSSGSLLGGLLGGGSSSALRLYP</sequence>
<dbReference type="RefSeq" id="WP_182661327.1">
    <property type="nucleotide sequence ID" value="NZ_JACIVI010000001.1"/>
</dbReference>
<protein>
    <submittedName>
        <fullName evidence="1">DUF1501 domain-containing protein</fullName>
    </submittedName>
</protein>
<evidence type="ECO:0000313" key="1">
    <source>
        <dbReference type="EMBL" id="MBB1160942.1"/>
    </source>
</evidence>
<comment type="caution">
    <text evidence="1">The sequence shown here is derived from an EMBL/GenBank/DDBJ whole genome shotgun (WGS) entry which is preliminary data.</text>
</comment>
<keyword evidence="2" id="KW-1185">Reference proteome</keyword>
<dbReference type="AlphaFoldDB" id="A0A839HJ62"/>
<proteinExistence type="predicted"/>
<organism evidence="1 2">
    <name type="scientific">Aquariibacter albus</name>
    <dbReference type="NCBI Taxonomy" id="2759899"/>
    <lineage>
        <taxon>Bacteria</taxon>
        <taxon>Pseudomonadati</taxon>
        <taxon>Pseudomonadota</taxon>
        <taxon>Betaproteobacteria</taxon>
        <taxon>Burkholderiales</taxon>
        <taxon>Sphaerotilaceae</taxon>
        <taxon>Aquariibacter</taxon>
    </lineage>
</organism>
<dbReference type="PANTHER" id="PTHR43737">
    <property type="entry name" value="BLL7424 PROTEIN"/>
    <property type="match status" value="1"/>
</dbReference>
<dbReference type="InterPro" id="IPR010869">
    <property type="entry name" value="DUF1501"/>
</dbReference>
<dbReference type="PANTHER" id="PTHR43737:SF1">
    <property type="entry name" value="DUF1501 DOMAIN-CONTAINING PROTEIN"/>
    <property type="match status" value="1"/>
</dbReference>
<dbReference type="EMBL" id="JACIVI010000001">
    <property type="protein sequence ID" value="MBB1160942.1"/>
    <property type="molecule type" value="Genomic_DNA"/>
</dbReference>
<gene>
    <name evidence="1" type="ORF">H4F90_02980</name>
</gene>